<accession>E4XH27</accession>
<feature type="region of interest" description="Disordered" evidence="1">
    <location>
        <begin position="238"/>
        <end position="257"/>
    </location>
</feature>
<evidence type="ECO:0000313" key="3">
    <source>
        <dbReference type="Proteomes" id="UP000001307"/>
    </source>
</evidence>
<evidence type="ECO:0000256" key="1">
    <source>
        <dbReference type="SAM" id="MobiDB-lite"/>
    </source>
</evidence>
<evidence type="ECO:0000313" key="2">
    <source>
        <dbReference type="EMBL" id="CBY09975.1"/>
    </source>
</evidence>
<dbReference type="EMBL" id="FN653050">
    <property type="protein sequence ID" value="CBY09975.1"/>
    <property type="molecule type" value="Genomic_DNA"/>
</dbReference>
<dbReference type="InParanoid" id="E4XH27"/>
<dbReference type="OrthoDB" id="10357734at2759"/>
<reference evidence="2" key="1">
    <citation type="journal article" date="2010" name="Science">
        <title>Plasticity of animal genome architecture unmasked by rapid evolution of a pelagic tunicate.</title>
        <authorList>
            <person name="Denoeud F."/>
            <person name="Henriet S."/>
            <person name="Mungpakdee S."/>
            <person name="Aury J.M."/>
            <person name="Da Silva C."/>
            <person name="Brinkmann H."/>
            <person name="Mikhaleva J."/>
            <person name="Olsen L.C."/>
            <person name="Jubin C."/>
            <person name="Canestro C."/>
            <person name="Bouquet J.M."/>
            <person name="Danks G."/>
            <person name="Poulain J."/>
            <person name="Campsteijn C."/>
            <person name="Adamski M."/>
            <person name="Cross I."/>
            <person name="Yadetie F."/>
            <person name="Muffato M."/>
            <person name="Louis A."/>
            <person name="Butcher S."/>
            <person name="Tsagkogeorga G."/>
            <person name="Konrad A."/>
            <person name="Singh S."/>
            <person name="Jensen M.F."/>
            <person name="Cong E.H."/>
            <person name="Eikeseth-Otteraa H."/>
            <person name="Noel B."/>
            <person name="Anthouard V."/>
            <person name="Porcel B.M."/>
            <person name="Kachouri-Lafond R."/>
            <person name="Nishino A."/>
            <person name="Ugolini M."/>
            <person name="Chourrout P."/>
            <person name="Nishida H."/>
            <person name="Aasland R."/>
            <person name="Huzurbazar S."/>
            <person name="Westhof E."/>
            <person name="Delsuc F."/>
            <person name="Lehrach H."/>
            <person name="Reinhardt R."/>
            <person name="Weissenbach J."/>
            <person name="Roy S.W."/>
            <person name="Artiguenave F."/>
            <person name="Postlethwait J.H."/>
            <person name="Manak J.R."/>
            <person name="Thompson E.M."/>
            <person name="Jaillon O."/>
            <person name="Du Pasquier L."/>
            <person name="Boudinot P."/>
            <person name="Liberles D.A."/>
            <person name="Volff J.N."/>
            <person name="Philippe H."/>
            <person name="Lenhard B."/>
            <person name="Roest Crollius H."/>
            <person name="Wincker P."/>
            <person name="Chourrout D."/>
        </authorList>
    </citation>
    <scope>NUCLEOTIDE SEQUENCE [LARGE SCALE GENOMIC DNA]</scope>
</reference>
<organism evidence="2">
    <name type="scientific">Oikopleura dioica</name>
    <name type="common">Tunicate</name>
    <dbReference type="NCBI Taxonomy" id="34765"/>
    <lineage>
        <taxon>Eukaryota</taxon>
        <taxon>Metazoa</taxon>
        <taxon>Chordata</taxon>
        <taxon>Tunicata</taxon>
        <taxon>Appendicularia</taxon>
        <taxon>Copelata</taxon>
        <taxon>Oikopleuridae</taxon>
        <taxon>Oikopleura</taxon>
    </lineage>
</organism>
<protein>
    <submittedName>
        <fullName evidence="2">Uncharacterized protein</fullName>
    </submittedName>
</protein>
<dbReference type="AlphaFoldDB" id="E4XH27"/>
<proteinExistence type="predicted"/>
<name>E4XH27_OIKDI</name>
<sequence length="257" mass="29792">MIFICGADKDLEEIERTASYNKRSRDSEFEVIPWGHCDQIFIKSNYTFGERDLAKAGSFIERHNTLIKSSGWFLAPPFSTRIPLHLWEFEINNLMWHMKTRLARAAFDAGEEALDNEDIDMALINFDQSYKIYRTEQDAINLNKPKWVREDEWVPPEWHRNMALIHTRLASHGGPNFVNSYKIARIEMAAFLESAKRLRRRIPWKLELQKIKVLDGVIASNGAKTIADVEKELEAAENIGGADESDRKQHLPYTNDL</sequence>
<gene>
    <name evidence="2" type="ORF">GSOID_T00010793001</name>
</gene>
<dbReference type="Proteomes" id="UP000001307">
    <property type="component" value="Unassembled WGS sequence"/>
</dbReference>
<keyword evidence="3" id="KW-1185">Reference proteome</keyword>